<name>A0A397TLR7_9GLOM</name>
<dbReference type="PANTHER" id="PTHR24413">
    <property type="entry name" value="SPECKLE-TYPE POZ PROTEIN"/>
    <property type="match status" value="1"/>
</dbReference>
<dbReference type="InterPro" id="IPR002083">
    <property type="entry name" value="MATH/TRAF_dom"/>
</dbReference>
<dbReference type="SMART" id="SM00225">
    <property type="entry name" value="BTB"/>
    <property type="match status" value="1"/>
</dbReference>
<evidence type="ECO:0000259" key="2">
    <source>
        <dbReference type="PROSITE" id="PS50144"/>
    </source>
</evidence>
<dbReference type="Proteomes" id="UP000265703">
    <property type="component" value="Unassembled WGS sequence"/>
</dbReference>
<dbReference type="GO" id="GO:0030163">
    <property type="term" value="P:protein catabolic process"/>
    <property type="evidence" value="ECO:0007669"/>
    <property type="project" value="UniProtKB-ARBA"/>
</dbReference>
<evidence type="ECO:0008006" key="5">
    <source>
        <dbReference type="Google" id="ProtNLM"/>
    </source>
</evidence>
<dbReference type="AlphaFoldDB" id="A0A397TLR7"/>
<comment type="caution">
    <text evidence="3">The sequence shown here is derived from an EMBL/GenBank/DDBJ whole genome shotgun (WGS) entry which is preliminary data.</text>
</comment>
<dbReference type="SUPFAM" id="SSF49599">
    <property type="entry name" value="TRAF domain-like"/>
    <property type="match status" value="1"/>
</dbReference>
<evidence type="ECO:0000259" key="1">
    <source>
        <dbReference type="PROSITE" id="PS50097"/>
    </source>
</evidence>
<organism evidence="3 4">
    <name type="scientific">Glomus cerebriforme</name>
    <dbReference type="NCBI Taxonomy" id="658196"/>
    <lineage>
        <taxon>Eukaryota</taxon>
        <taxon>Fungi</taxon>
        <taxon>Fungi incertae sedis</taxon>
        <taxon>Mucoromycota</taxon>
        <taxon>Glomeromycotina</taxon>
        <taxon>Glomeromycetes</taxon>
        <taxon>Glomerales</taxon>
        <taxon>Glomeraceae</taxon>
        <taxon>Glomus</taxon>
    </lineage>
</organism>
<gene>
    <name evidence="3" type="ORF">C1645_732134</name>
</gene>
<dbReference type="PROSITE" id="PS50144">
    <property type="entry name" value="MATH"/>
    <property type="match status" value="1"/>
</dbReference>
<protein>
    <recommendedName>
        <fullName evidence="5">BTB domain-containing protein</fullName>
    </recommendedName>
</protein>
<dbReference type="OrthoDB" id="6359816at2759"/>
<proteinExistence type="predicted"/>
<dbReference type="PROSITE" id="PS50097">
    <property type="entry name" value="BTB"/>
    <property type="match status" value="1"/>
</dbReference>
<dbReference type="InterPro" id="IPR011333">
    <property type="entry name" value="SKP1/BTB/POZ_sf"/>
</dbReference>
<dbReference type="Pfam" id="PF00651">
    <property type="entry name" value="BTB"/>
    <property type="match status" value="1"/>
</dbReference>
<sequence>MTTSNLRKDFPTQTKTNDFEYNWLIKDFQDIYKETETGHPMISERFTSPPYYDWRVELYPHGYAYQSRRYISLYILGFQSDYEKQKQLKIRENLIMKFDLFKKDHCDDNCILIKSQEVEIDNGSFNFKKLDHDYMGNPSFCRIGDILPLDRDNNLKFCRIDLVVRVTYSIQKNDLIDFGKNSFSIPPQEEFFNNKNFCDVTFKFNCDSEIKASRMFLAMKSAYFKRMFNGEWLESNSSVIDINNVSYNCFHKIIEFLYTDHLDVGLDFNLLKELYVEAEMREIEELKSIVSMRIINMINGDNWDEILMLGWQTQNDNLKGIALKYIYNHWKKLESTDRMNELLKCGDAKWIREIIMASIFGVNNGSRLYNFHT</sequence>
<evidence type="ECO:0000313" key="4">
    <source>
        <dbReference type="Proteomes" id="UP000265703"/>
    </source>
</evidence>
<dbReference type="SUPFAM" id="SSF54695">
    <property type="entry name" value="POZ domain"/>
    <property type="match status" value="1"/>
</dbReference>
<dbReference type="CDD" id="cd18186">
    <property type="entry name" value="BTB_POZ_ZBTB_KLHL-like"/>
    <property type="match status" value="1"/>
</dbReference>
<keyword evidence="4" id="KW-1185">Reference proteome</keyword>
<evidence type="ECO:0000313" key="3">
    <source>
        <dbReference type="EMBL" id="RIA97866.1"/>
    </source>
</evidence>
<dbReference type="InterPro" id="IPR008974">
    <property type="entry name" value="TRAF-like"/>
</dbReference>
<feature type="domain" description="BTB" evidence="1">
    <location>
        <begin position="198"/>
        <end position="266"/>
    </location>
</feature>
<dbReference type="InterPro" id="IPR000210">
    <property type="entry name" value="BTB/POZ_dom"/>
</dbReference>
<feature type="domain" description="MATH" evidence="2">
    <location>
        <begin position="18"/>
        <end position="166"/>
    </location>
</feature>
<dbReference type="Pfam" id="PF22486">
    <property type="entry name" value="MATH_2"/>
    <property type="match status" value="1"/>
</dbReference>
<dbReference type="STRING" id="658196.A0A397TLR7"/>
<dbReference type="Gene3D" id="2.60.210.10">
    <property type="entry name" value="Apoptosis, Tumor Necrosis Factor Receptor Associated Protein 2, Chain A"/>
    <property type="match status" value="1"/>
</dbReference>
<reference evidence="3 4" key="1">
    <citation type="submission" date="2018-06" db="EMBL/GenBank/DDBJ databases">
        <title>Comparative genomics reveals the genomic features of Rhizophagus irregularis, R. cerebriforme, R. diaphanum and Gigaspora rosea, and their symbiotic lifestyle signature.</title>
        <authorList>
            <person name="Morin E."/>
            <person name="San Clemente H."/>
            <person name="Chen E.C.H."/>
            <person name="De La Providencia I."/>
            <person name="Hainaut M."/>
            <person name="Kuo A."/>
            <person name="Kohler A."/>
            <person name="Murat C."/>
            <person name="Tang N."/>
            <person name="Roy S."/>
            <person name="Loubradou J."/>
            <person name="Henrissat B."/>
            <person name="Grigoriev I.V."/>
            <person name="Corradi N."/>
            <person name="Roux C."/>
            <person name="Martin F.M."/>
        </authorList>
    </citation>
    <scope>NUCLEOTIDE SEQUENCE [LARGE SCALE GENOMIC DNA]</scope>
    <source>
        <strain evidence="3 4">DAOM 227022</strain>
    </source>
</reference>
<accession>A0A397TLR7</accession>
<dbReference type="Gene3D" id="3.30.710.10">
    <property type="entry name" value="Potassium Channel Kv1.1, Chain A"/>
    <property type="match status" value="1"/>
</dbReference>
<dbReference type="EMBL" id="QKYT01000024">
    <property type="protein sequence ID" value="RIA97866.1"/>
    <property type="molecule type" value="Genomic_DNA"/>
</dbReference>